<protein>
    <submittedName>
        <fullName evidence="2">Uncharacterized protein</fullName>
    </submittedName>
</protein>
<reference evidence="2 3" key="1">
    <citation type="journal article" date="2018" name="J. Allergy Clin. Immunol.">
        <title>High-quality assembly of Dermatophagoides pteronyssinus genome and transcriptome reveals a wide range of novel allergens.</title>
        <authorList>
            <person name="Liu X.Y."/>
            <person name="Yang K.Y."/>
            <person name="Wang M.Q."/>
            <person name="Kwok J.S."/>
            <person name="Zeng X."/>
            <person name="Yang Z."/>
            <person name="Xiao X.J."/>
            <person name="Lau C.P."/>
            <person name="Li Y."/>
            <person name="Huang Z.M."/>
            <person name="Ba J.G."/>
            <person name="Yim A.K."/>
            <person name="Ouyang C.Y."/>
            <person name="Ngai S.M."/>
            <person name="Chan T.F."/>
            <person name="Leung E.L."/>
            <person name="Liu L."/>
            <person name="Liu Z.G."/>
            <person name="Tsui S.K."/>
        </authorList>
    </citation>
    <scope>NUCLEOTIDE SEQUENCE [LARGE SCALE GENOMIC DNA]</scope>
    <source>
        <strain evidence="2">Derp</strain>
    </source>
</reference>
<keyword evidence="1" id="KW-0472">Membrane</keyword>
<comment type="caution">
    <text evidence="2">The sequence shown here is derived from an EMBL/GenBank/DDBJ whole genome shotgun (WGS) entry which is preliminary data.</text>
</comment>
<keyword evidence="1" id="KW-1133">Transmembrane helix</keyword>
<evidence type="ECO:0000256" key="1">
    <source>
        <dbReference type="SAM" id="Phobius"/>
    </source>
</evidence>
<evidence type="ECO:0000313" key="2">
    <source>
        <dbReference type="EMBL" id="KAH9421715.1"/>
    </source>
</evidence>
<proteinExistence type="predicted"/>
<dbReference type="EMBL" id="NJHN03000037">
    <property type="protein sequence ID" value="KAH9421715.1"/>
    <property type="molecule type" value="Genomic_DNA"/>
</dbReference>
<keyword evidence="1" id="KW-0812">Transmembrane</keyword>
<feature type="transmembrane region" description="Helical" evidence="1">
    <location>
        <begin position="24"/>
        <end position="46"/>
    </location>
</feature>
<gene>
    <name evidence="2" type="ORF">DERP_002002</name>
</gene>
<organism evidence="2 3">
    <name type="scientific">Dermatophagoides pteronyssinus</name>
    <name type="common">European house dust mite</name>
    <dbReference type="NCBI Taxonomy" id="6956"/>
    <lineage>
        <taxon>Eukaryota</taxon>
        <taxon>Metazoa</taxon>
        <taxon>Ecdysozoa</taxon>
        <taxon>Arthropoda</taxon>
        <taxon>Chelicerata</taxon>
        <taxon>Arachnida</taxon>
        <taxon>Acari</taxon>
        <taxon>Acariformes</taxon>
        <taxon>Sarcoptiformes</taxon>
        <taxon>Astigmata</taxon>
        <taxon>Psoroptidia</taxon>
        <taxon>Analgoidea</taxon>
        <taxon>Pyroglyphidae</taxon>
        <taxon>Dermatophagoidinae</taxon>
        <taxon>Dermatophagoides</taxon>
    </lineage>
</organism>
<keyword evidence="3" id="KW-1185">Reference proteome</keyword>
<sequence length="64" mass="7443">MNGHQEKKFDPKREEYTHSINCSIHFSSSLIFCTMFKTMLALFVCIRINNIRLIFSLGCGLIIM</sequence>
<name>A0ABQ8JGH4_DERPT</name>
<accession>A0ABQ8JGH4</accession>
<evidence type="ECO:0000313" key="3">
    <source>
        <dbReference type="Proteomes" id="UP000887458"/>
    </source>
</evidence>
<reference evidence="2 3" key="2">
    <citation type="journal article" date="2022" name="Mol. Biol. Evol.">
        <title>Comparative Genomics Reveals Insights into the Divergent Evolution of Astigmatic Mites and Household Pest Adaptations.</title>
        <authorList>
            <person name="Xiong Q."/>
            <person name="Wan A.T."/>
            <person name="Liu X."/>
            <person name="Fung C.S."/>
            <person name="Xiao X."/>
            <person name="Malainual N."/>
            <person name="Hou J."/>
            <person name="Wang L."/>
            <person name="Wang M."/>
            <person name="Yang K.Y."/>
            <person name="Cui Y."/>
            <person name="Leung E.L."/>
            <person name="Nong W."/>
            <person name="Shin S.K."/>
            <person name="Au S.W."/>
            <person name="Jeong K.Y."/>
            <person name="Chew F.T."/>
            <person name="Hui J.H."/>
            <person name="Leung T.F."/>
            <person name="Tungtrongchitr A."/>
            <person name="Zhong N."/>
            <person name="Liu Z."/>
            <person name="Tsui S.K."/>
        </authorList>
    </citation>
    <scope>NUCLEOTIDE SEQUENCE [LARGE SCALE GENOMIC DNA]</scope>
    <source>
        <strain evidence="2">Derp</strain>
    </source>
</reference>
<dbReference type="Proteomes" id="UP000887458">
    <property type="component" value="Unassembled WGS sequence"/>
</dbReference>